<organism evidence="1 2">
    <name type="scientific">Polarella glacialis</name>
    <name type="common">Dinoflagellate</name>
    <dbReference type="NCBI Taxonomy" id="89957"/>
    <lineage>
        <taxon>Eukaryota</taxon>
        <taxon>Sar</taxon>
        <taxon>Alveolata</taxon>
        <taxon>Dinophyceae</taxon>
        <taxon>Suessiales</taxon>
        <taxon>Suessiaceae</taxon>
        <taxon>Polarella</taxon>
    </lineage>
</organism>
<accession>A0A813I2W9</accession>
<dbReference type="EMBL" id="CAJNNW010003329">
    <property type="protein sequence ID" value="CAE8645269.1"/>
    <property type="molecule type" value="Genomic_DNA"/>
</dbReference>
<evidence type="ECO:0000313" key="2">
    <source>
        <dbReference type="Proteomes" id="UP000626109"/>
    </source>
</evidence>
<name>A0A813I2W9_POLGL</name>
<comment type="caution">
    <text evidence="1">The sequence shown here is derived from an EMBL/GenBank/DDBJ whole genome shotgun (WGS) entry which is preliminary data.</text>
</comment>
<evidence type="ECO:0000313" key="1">
    <source>
        <dbReference type="EMBL" id="CAE8645269.1"/>
    </source>
</evidence>
<proteinExistence type="predicted"/>
<reference evidence="1" key="1">
    <citation type="submission" date="2021-02" db="EMBL/GenBank/DDBJ databases">
        <authorList>
            <person name="Dougan E. K."/>
            <person name="Rhodes N."/>
            <person name="Thang M."/>
            <person name="Chan C."/>
        </authorList>
    </citation>
    <scope>NUCLEOTIDE SEQUENCE</scope>
</reference>
<dbReference type="Proteomes" id="UP000626109">
    <property type="component" value="Unassembled WGS sequence"/>
</dbReference>
<sequence length="104" mass="11278">MCAFPMPGKCYLLMDSACLFIITAVPNSTLNLKMLAGSSTFQMGGVSQWNDKSNWVQKSRRTEQASWGERMAGTGHLLAMATATCFRQSDPAIAIAFKPGVDLV</sequence>
<protein>
    <submittedName>
        <fullName evidence="1">Uncharacterized protein</fullName>
    </submittedName>
</protein>
<gene>
    <name evidence="1" type="ORF">PGLA2088_LOCUS3764</name>
</gene>
<dbReference type="AlphaFoldDB" id="A0A813I2W9"/>